<feature type="transmembrane region" description="Helical" evidence="1">
    <location>
        <begin position="41"/>
        <end position="61"/>
    </location>
</feature>
<dbReference type="EMBL" id="JASCZI010213350">
    <property type="protein sequence ID" value="MED6201183.1"/>
    <property type="molecule type" value="Genomic_DNA"/>
</dbReference>
<evidence type="ECO:0000313" key="3">
    <source>
        <dbReference type="Proteomes" id="UP001341840"/>
    </source>
</evidence>
<evidence type="ECO:0000256" key="1">
    <source>
        <dbReference type="SAM" id="Phobius"/>
    </source>
</evidence>
<keyword evidence="1" id="KW-0812">Transmembrane</keyword>
<comment type="caution">
    <text evidence="2">The sequence shown here is derived from an EMBL/GenBank/DDBJ whole genome shotgun (WGS) entry which is preliminary data.</text>
</comment>
<accession>A0ABU6XXC3</accession>
<keyword evidence="1" id="KW-1133">Transmembrane helix</keyword>
<sequence length="148" mass="17270">MPLDASDHILMQYARCYILYLLGGVLFPTPYMCGSFQCWTILTASVDIVGGSGVLCWLYRAMFMPPNGIRRASIMGSKSHETPHLSIGHEESVFRKWRSRRGNDDYSEARLVRYREWLDLLNIDDFKWMPYNAASMMHENFYILIFLI</sequence>
<evidence type="ECO:0008006" key="4">
    <source>
        <dbReference type="Google" id="ProtNLM"/>
    </source>
</evidence>
<keyword evidence="3" id="KW-1185">Reference proteome</keyword>
<proteinExistence type="predicted"/>
<name>A0ABU6XXC3_9FABA</name>
<gene>
    <name evidence="2" type="ORF">PIB30_092377</name>
</gene>
<dbReference type="Proteomes" id="UP001341840">
    <property type="component" value="Unassembled WGS sequence"/>
</dbReference>
<reference evidence="2 3" key="1">
    <citation type="journal article" date="2023" name="Plants (Basel)">
        <title>Bridging the Gap: Combining Genomics and Transcriptomics Approaches to Understand Stylosanthes scabra, an Orphan Legume from the Brazilian Caatinga.</title>
        <authorList>
            <person name="Ferreira-Neto J.R.C."/>
            <person name="da Silva M.D."/>
            <person name="Binneck E."/>
            <person name="de Melo N.F."/>
            <person name="da Silva R.H."/>
            <person name="de Melo A.L.T.M."/>
            <person name="Pandolfi V."/>
            <person name="Bustamante F.O."/>
            <person name="Brasileiro-Vidal A.C."/>
            <person name="Benko-Iseppon A.M."/>
        </authorList>
    </citation>
    <scope>NUCLEOTIDE SEQUENCE [LARGE SCALE GENOMIC DNA]</scope>
    <source>
        <tissue evidence="2">Leaves</tissue>
    </source>
</reference>
<protein>
    <recommendedName>
        <fullName evidence="4">Transmembrane protein</fullName>
    </recommendedName>
</protein>
<organism evidence="2 3">
    <name type="scientific">Stylosanthes scabra</name>
    <dbReference type="NCBI Taxonomy" id="79078"/>
    <lineage>
        <taxon>Eukaryota</taxon>
        <taxon>Viridiplantae</taxon>
        <taxon>Streptophyta</taxon>
        <taxon>Embryophyta</taxon>
        <taxon>Tracheophyta</taxon>
        <taxon>Spermatophyta</taxon>
        <taxon>Magnoliopsida</taxon>
        <taxon>eudicotyledons</taxon>
        <taxon>Gunneridae</taxon>
        <taxon>Pentapetalae</taxon>
        <taxon>rosids</taxon>
        <taxon>fabids</taxon>
        <taxon>Fabales</taxon>
        <taxon>Fabaceae</taxon>
        <taxon>Papilionoideae</taxon>
        <taxon>50 kb inversion clade</taxon>
        <taxon>dalbergioids sensu lato</taxon>
        <taxon>Dalbergieae</taxon>
        <taxon>Pterocarpus clade</taxon>
        <taxon>Stylosanthes</taxon>
    </lineage>
</organism>
<keyword evidence="1" id="KW-0472">Membrane</keyword>
<feature type="transmembrane region" description="Helical" evidence="1">
    <location>
        <begin position="12"/>
        <end position="29"/>
    </location>
</feature>
<evidence type="ECO:0000313" key="2">
    <source>
        <dbReference type="EMBL" id="MED6201183.1"/>
    </source>
</evidence>